<dbReference type="Pfam" id="PF07992">
    <property type="entry name" value="Pyr_redox_2"/>
    <property type="match status" value="1"/>
</dbReference>
<evidence type="ECO:0000259" key="5">
    <source>
        <dbReference type="Pfam" id="PF07992"/>
    </source>
</evidence>
<keyword evidence="3" id="KW-0274">FAD</keyword>
<evidence type="ECO:0000256" key="1">
    <source>
        <dbReference type="ARBA" id="ARBA00001974"/>
    </source>
</evidence>
<protein>
    <submittedName>
        <fullName evidence="7">FAD-dependent oxidoreductase</fullName>
    </submittedName>
</protein>
<dbReference type="InterPro" id="IPR028202">
    <property type="entry name" value="Reductase_C"/>
</dbReference>
<comment type="cofactor">
    <cofactor evidence="1">
        <name>FAD</name>
        <dbReference type="ChEBI" id="CHEBI:57692"/>
    </cofactor>
</comment>
<dbReference type="InterPro" id="IPR050446">
    <property type="entry name" value="FAD-oxidoreductase/Apoptosis"/>
</dbReference>
<dbReference type="InterPro" id="IPR016156">
    <property type="entry name" value="FAD/NAD-linked_Rdtase_dimer_sf"/>
</dbReference>
<evidence type="ECO:0000256" key="3">
    <source>
        <dbReference type="ARBA" id="ARBA00022827"/>
    </source>
</evidence>
<dbReference type="RefSeq" id="WP_338539129.1">
    <property type="nucleotide sequence ID" value="NZ_CP104874.1"/>
</dbReference>
<accession>A0ABZ2FKG2</accession>
<evidence type="ECO:0000256" key="4">
    <source>
        <dbReference type="ARBA" id="ARBA00023002"/>
    </source>
</evidence>
<proteinExistence type="predicted"/>
<dbReference type="PANTHER" id="PTHR43557">
    <property type="entry name" value="APOPTOSIS-INDUCING FACTOR 1"/>
    <property type="match status" value="1"/>
</dbReference>
<evidence type="ECO:0000259" key="6">
    <source>
        <dbReference type="Pfam" id="PF14759"/>
    </source>
</evidence>
<reference evidence="7 8" key="1">
    <citation type="submission" date="2022-09" db="EMBL/GenBank/DDBJ databases">
        <title>Complete genome sequence of Janibacter terrae strain COS04-44, PCL-degrading bacteria isolated from oil spilled coast.</title>
        <authorList>
            <person name="Park H."/>
            <person name="Kim J.Y."/>
            <person name="An S.H."/>
            <person name="Lee C.M."/>
            <person name="Weon H.-Y."/>
        </authorList>
    </citation>
    <scope>NUCLEOTIDE SEQUENCE [LARGE SCALE GENOMIC DNA]</scope>
    <source>
        <strain evidence="7 8">COS04-44</strain>
    </source>
</reference>
<sequence length="407" mass="43088">MSERAPHEPGIVVVGAGECGTRAAMTLRDKGFDRPITLIGRETVHAYERPPLSKASLAAEASDLVHPWTREELEGAGISLRLGVEVTSIDLGTRTVVTDVGPLAYDRLLLALGSRARRLDLEHLYYLRTREDADALRGVVREGGRLLVIGAGFVGLEVAAGARERGMEVTVIEAADRALARAVPAVVAERVVALHAHHGVTIRTRTTVTAVQDEGSHLRATLSTGETVVADAVVAGVGAEPVTEIAAAAGLLVEDGIVVDELLRTSDPHVWAAGDCASYPDPRTGRRVRIESWRSAHDQAVSAAAAMLGETEPHAAVAWFWSDQYDQMLQTAGVPGPGEREVVRAREDGSLLHLGLAADGRVLDATSLGRGPVVAKDIRVAEQLIAAGARPDVSDLEDPGVPLRSLL</sequence>
<evidence type="ECO:0000313" key="8">
    <source>
        <dbReference type="Proteomes" id="UP001381003"/>
    </source>
</evidence>
<dbReference type="InterPro" id="IPR036188">
    <property type="entry name" value="FAD/NAD-bd_sf"/>
</dbReference>
<dbReference type="Pfam" id="PF14759">
    <property type="entry name" value="Reductase_C"/>
    <property type="match status" value="1"/>
</dbReference>
<organism evidence="7 8">
    <name type="scientific">Janibacter terrae</name>
    <dbReference type="NCBI Taxonomy" id="103817"/>
    <lineage>
        <taxon>Bacteria</taxon>
        <taxon>Bacillati</taxon>
        <taxon>Actinomycetota</taxon>
        <taxon>Actinomycetes</taxon>
        <taxon>Micrococcales</taxon>
        <taxon>Intrasporangiaceae</taxon>
        <taxon>Janibacter</taxon>
    </lineage>
</organism>
<dbReference type="PRINTS" id="PR00469">
    <property type="entry name" value="PNDRDTASEII"/>
</dbReference>
<keyword evidence="2" id="KW-0285">Flavoprotein</keyword>
<dbReference type="PANTHER" id="PTHR43557:SF2">
    <property type="entry name" value="RIESKE DOMAIN-CONTAINING PROTEIN-RELATED"/>
    <property type="match status" value="1"/>
</dbReference>
<dbReference type="Gene3D" id="3.30.390.30">
    <property type="match status" value="1"/>
</dbReference>
<dbReference type="SUPFAM" id="SSF55424">
    <property type="entry name" value="FAD/NAD-linked reductases, dimerisation (C-terminal) domain"/>
    <property type="match status" value="1"/>
</dbReference>
<dbReference type="InterPro" id="IPR023753">
    <property type="entry name" value="FAD/NAD-binding_dom"/>
</dbReference>
<dbReference type="EMBL" id="CP104874">
    <property type="protein sequence ID" value="WWF06633.1"/>
    <property type="molecule type" value="Genomic_DNA"/>
</dbReference>
<dbReference type="PRINTS" id="PR00368">
    <property type="entry name" value="FADPNR"/>
</dbReference>
<feature type="domain" description="Reductase C-terminal" evidence="6">
    <location>
        <begin position="319"/>
        <end position="407"/>
    </location>
</feature>
<dbReference type="SUPFAM" id="SSF51905">
    <property type="entry name" value="FAD/NAD(P)-binding domain"/>
    <property type="match status" value="1"/>
</dbReference>
<dbReference type="Proteomes" id="UP001381003">
    <property type="component" value="Chromosome"/>
</dbReference>
<keyword evidence="8" id="KW-1185">Reference proteome</keyword>
<evidence type="ECO:0000256" key="2">
    <source>
        <dbReference type="ARBA" id="ARBA00022630"/>
    </source>
</evidence>
<evidence type="ECO:0000313" key="7">
    <source>
        <dbReference type="EMBL" id="WWF06633.1"/>
    </source>
</evidence>
<gene>
    <name evidence="7" type="ORF">N5P18_07115</name>
</gene>
<keyword evidence="4" id="KW-0560">Oxidoreductase</keyword>
<feature type="domain" description="FAD/NAD(P)-binding" evidence="5">
    <location>
        <begin position="11"/>
        <end position="300"/>
    </location>
</feature>
<dbReference type="Gene3D" id="3.50.50.60">
    <property type="entry name" value="FAD/NAD(P)-binding domain"/>
    <property type="match status" value="2"/>
</dbReference>
<name>A0ABZ2FKG2_9MICO</name>